<evidence type="ECO:0000256" key="10">
    <source>
        <dbReference type="ARBA" id="ARBA00023128"/>
    </source>
</evidence>
<evidence type="ECO:0000256" key="13">
    <source>
        <dbReference type="SAM" id="Phobius"/>
    </source>
</evidence>
<comment type="subunit">
    <text evidence="3">F-type ATPases have 2 components, CF(1) - the catalytic core - and CF(0) - the membrane proton channel.</text>
</comment>
<evidence type="ECO:0000256" key="7">
    <source>
        <dbReference type="ARBA" id="ARBA00022781"/>
    </source>
</evidence>
<dbReference type="EMBL" id="KT970064">
    <property type="protein sequence ID" value="AMN09059.1"/>
    <property type="molecule type" value="Genomic_DNA"/>
</dbReference>
<comment type="subcellular location">
    <subcellularLocation>
        <location evidence="1 12">Mitochondrion membrane</location>
        <topology evidence="1 12">Single-pass membrane protein</topology>
    </subcellularLocation>
</comment>
<keyword evidence="4 12" id="KW-0813">Transport</keyword>
<evidence type="ECO:0000256" key="2">
    <source>
        <dbReference type="ARBA" id="ARBA00008892"/>
    </source>
</evidence>
<dbReference type="CTD" id="4509"/>
<organism evidence="14">
    <name type="scientific">Symplecta hybrida</name>
    <dbReference type="NCBI Taxonomy" id="1807361"/>
    <lineage>
        <taxon>Eukaryota</taxon>
        <taxon>Metazoa</taxon>
        <taxon>Ecdysozoa</taxon>
        <taxon>Arthropoda</taxon>
        <taxon>Hexapoda</taxon>
        <taxon>Insecta</taxon>
        <taxon>Pterygota</taxon>
        <taxon>Neoptera</taxon>
        <taxon>Endopterygota</taxon>
        <taxon>Diptera</taxon>
        <taxon>Nematocera</taxon>
        <taxon>Tipuloidea</taxon>
        <taxon>Symplecta</taxon>
    </lineage>
</organism>
<keyword evidence="6 12" id="KW-0812">Transmembrane</keyword>
<keyword evidence="7 12" id="KW-0375">Hydrogen ion transport</keyword>
<keyword evidence="11 13" id="KW-0472">Membrane</keyword>
<name>A0A191F7T1_9DIPT</name>
<evidence type="ECO:0000256" key="3">
    <source>
        <dbReference type="ARBA" id="ARBA00011291"/>
    </source>
</evidence>
<evidence type="ECO:0000256" key="5">
    <source>
        <dbReference type="ARBA" id="ARBA00022547"/>
    </source>
</evidence>
<evidence type="ECO:0000256" key="11">
    <source>
        <dbReference type="ARBA" id="ARBA00023136"/>
    </source>
</evidence>
<dbReference type="AlphaFoldDB" id="A0A191F7T1"/>
<protein>
    <recommendedName>
        <fullName evidence="12">ATP synthase complex subunit 8</fullName>
    </recommendedName>
</protein>
<evidence type="ECO:0000256" key="6">
    <source>
        <dbReference type="ARBA" id="ARBA00022692"/>
    </source>
</evidence>
<geneLocation type="mitochondrion" evidence="14"/>
<evidence type="ECO:0000313" key="14">
    <source>
        <dbReference type="EMBL" id="AMN09059.1"/>
    </source>
</evidence>
<dbReference type="GO" id="GO:0031966">
    <property type="term" value="C:mitochondrial membrane"/>
    <property type="evidence" value="ECO:0007669"/>
    <property type="project" value="UniProtKB-SubCell"/>
</dbReference>
<feature type="transmembrane region" description="Helical" evidence="13">
    <location>
        <begin position="12"/>
        <end position="35"/>
    </location>
</feature>
<evidence type="ECO:0000256" key="12">
    <source>
        <dbReference type="RuleBase" id="RU003661"/>
    </source>
</evidence>
<evidence type="ECO:0000256" key="1">
    <source>
        <dbReference type="ARBA" id="ARBA00004304"/>
    </source>
</evidence>
<dbReference type="Pfam" id="PF00895">
    <property type="entry name" value="ATP-synt_8"/>
    <property type="match status" value="1"/>
</dbReference>
<dbReference type="GeneID" id="28254386"/>
<evidence type="ECO:0000256" key="8">
    <source>
        <dbReference type="ARBA" id="ARBA00022989"/>
    </source>
</evidence>
<sequence>MPQMAPISWLTLFLIFSITLIVFNTLNYFSFFPYIKKNESDKKINSSPMNWKW</sequence>
<dbReference type="GO" id="GO:0015078">
    <property type="term" value="F:proton transmembrane transporter activity"/>
    <property type="evidence" value="ECO:0007669"/>
    <property type="project" value="InterPro"/>
</dbReference>
<comment type="similarity">
    <text evidence="2 12">Belongs to the ATPase protein 8 family.</text>
</comment>
<accession>A0A191F7T1</accession>
<evidence type="ECO:0000256" key="4">
    <source>
        <dbReference type="ARBA" id="ARBA00022448"/>
    </source>
</evidence>
<dbReference type="InterPro" id="IPR001421">
    <property type="entry name" value="ATP8_metazoa"/>
</dbReference>
<reference evidence="14" key="1">
    <citation type="submission" date="2015-10" db="EMBL/GenBank/DDBJ databases">
        <title>Comparative mt genomics of the Tipuloidea (Diptera: Nematocera: Tipulomorpha) and its implications for the phylogeny of the Tipulomorpha.</title>
        <authorList>
            <person name="Zhang X."/>
            <person name="Kang Z."/>
            <person name="Mao M."/>
            <person name="Li X."/>
            <person name="Nakamura T."/>
            <person name="de Jong H."/>
            <person name="Wang M."/>
            <person name="Yang D."/>
        </authorList>
    </citation>
    <scope>NUCLEOTIDE SEQUENCE</scope>
</reference>
<evidence type="ECO:0000256" key="9">
    <source>
        <dbReference type="ARBA" id="ARBA00023065"/>
    </source>
</evidence>
<dbReference type="GO" id="GO:0015986">
    <property type="term" value="P:proton motive force-driven ATP synthesis"/>
    <property type="evidence" value="ECO:0007669"/>
    <property type="project" value="InterPro"/>
</dbReference>
<keyword evidence="8 13" id="KW-1133">Transmembrane helix</keyword>
<keyword evidence="5 12" id="KW-0138">CF(0)</keyword>
<proteinExistence type="inferred from homology"/>
<dbReference type="GO" id="GO:0045259">
    <property type="term" value="C:proton-transporting ATP synthase complex"/>
    <property type="evidence" value="ECO:0007669"/>
    <property type="project" value="UniProtKB-KW"/>
</dbReference>
<dbReference type="RefSeq" id="YP_009261943.1">
    <property type="nucleotide sequence ID" value="NC_030519.1"/>
</dbReference>
<gene>
    <name evidence="14" type="primary">ATP8</name>
</gene>
<keyword evidence="9 12" id="KW-0406">Ion transport</keyword>
<keyword evidence="10 12" id="KW-0496">Mitochondrion</keyword>